<dbReference type="PROSITE" id="PS01131">
    <property type="entry name" value="RRNA_A_DIMETH"/>
    <property type="match status" value="1"/>
</dbReference>
<name>A0A4P7CLV5_9BURK</name>
<dbReference type="AlphaFoldDB" id="A0A4P7CLV5"/>
<dbReference type="PANTHER" id="PTHR43591">
    <property type="entry name" value="METHYLTRANSFERASE"/>
    <property type="match status" value="1"/>
</dbReference>
<accession>A0A4P7CLV5</accession>
<dbReference type="Pfam" id="PF13649">
    <property type="entry name" value="Methyltransf_25"/>
    <property type="match status" value="1"/>
</dbReference>
<evidence type="ECO:0000313" key="3">
    <source>
        <dbReference type="EMBL" id="QBQ96730.1"/>
    </source>
</evidence>
<dbReference type="Proteomes" id="UP000295727">
    <property type="component" value="Chromosome 1"/>
</dbReference>
<keyword evidence="3" id="KW-0489">Methyltransferase</keyword>
<dbReference type="CDD" id="cd02440">
    <property type="entry name" value="AdoMet_MTases"/>
    <property type="match status" value="1"/>
</dbReference>
<dbReference type="GO" id="GO:0000179">
    <property type="term" value="F:rRNA (adenine-N6,N6-)-dimethyltransferase activity"/>
    <property type="evidence" value="ECO:0007669"/>
    <property type="project" value="InterPro"/>
</dbReference>
<protein>
    <submittedName>
        <fullName evidence="3">Class I SAM-dependent methyltransferase</fullName>
    </submittedName>
</protein>
<organism evidence="3 4">
    <name type="scientific">Paraburkholderia pallida</name>
    <dbReference type="NCBI Taxonomy" id="2547399"/>
    <lineage>
        <taxon>Bacteria</taxon>
        <taxon>Pseudomonadati</taxon>
        <taxon>Pseudomonadota</taxon>
        <taxon>Betaproteobacteria</taxon>
        <taxon>Burkholderiales</taxon>
        <taxon>Burkholderiaceae</taxon>
        <taxon>Paraburkholderia</taxon>
    </lineage>
</organism>
<dbReference type="PANTHER" id="PTHR43591:SF109">
    <property type="entry name" value="METHYLTRANSFERASE TYPE 11 DOMAIN-CONTAINING PROTEIN"/>
    <property type="match status" value="1"/>
</dbReference>
<dbReference type="RefSeq" id="WP_134747774.1">
    <property type="nucleotide sequence ID" value="NZ_CP038148.1"/>
</dbReference>
<dbReference type="Gene3D" id="3.40.50.150">
    <property type="entry name" value="Vaccinia Virus protein VP39"/>
    <property type="match status" value="1"/>
</dbReference>
<keyword evidence="4" id="KW-1185">Reference proteome</keyword>
<evidence type="ECO:0000313" key="4">
    <source>
        <dbReference type="Proteomes" id="UP000295727"/>
    </source>
</evidence>
<dbReference type="InterPro" id="IPR041698">
    <property type="entry name" value="Methyltransf_25"/>
</dbReference>
<gene>
    <name evidence="3" type="ORF">E1956_05780</name>
</gene>
<evidence type="ECO:0000259" key="2">
    <source>
        <dbReference type="Pfam" id="PF13649"/>
    </source>
</evidence>
<dbReference type="InterPro" id="IPR020596">
    <property type="entry name" value="rRNA_Ade_Mease_Trfase_CS"/>
</dbReference>
<dbReference type="SUPFAM" id="SSF53335">
    <property type="entry name" value="S-adenosyl-L-methionine-dependent methyltransferases"/>
    <property type="match status" value="1"/>
</dbReference>
<dbReference type="InterPro" id="IPR029063">
    <property type="entry name" value="SAM-dependent_MTases_sf"/>
</dbReference>
<reference evidence="3 4" key="1">
    <citation type="submission" date="2019-03" db="EMBL/GenBank/DDBJ databases">
        <title>Paraburkholderia sp. 7MH5, isolated from subtropical forest soil.</title>
        <authorList>
            <person name="Gao Z.-H."/>
            <person name="Qiu L.-H."/>
        </authorList>
    </citation>
    <scope>NUCLEOTIDE SEQUENCE [LARGE SCALE GENOMIC DNA]</scope>
    <source>
        <strain evidence="3 4">7MH5</strain>
    </source>
</reference>
<sequence>MQLYDPYCSDIRDEIAVLKDALEPLHAQGQLRSILEIGCGTGDMTRRIADTWPDAKVCALEIDAIQLEKNQLRNRHDNITYLSGPAEAIPFAAQMFDAVLMFKSLHHVPGALLDQALSEIHRVLRPGGVAYFAEPVFAGELNEIIRLFHDEENVRQAAFDALVRASEDSRWDRARETHYRVPVRFLDFDDFERKVMRVTHSDFQLTPERISKVRCAFEPHMTSDGANFVRPMRANTLVRALSREQR</sequence>
<keyword evidence="1" id="KW-0949">S-adenosyl-L-methionine</keyword>
<proteinExistence type="predicted"/>
<dbReference type="EMBL" id="CP038148">
    <property type="protein sequence ID" value="QBQ96730.1"/>
    <property type="molecule type" value="Genomic_DNA"/>
</dbReference>
<evidence type="ECO:0000256" key="1">
    <source>
        <dbReference type="ARBA" id="ARBA00022691"/>
    </source>
</evidence>
<feature type="domain" description="Methyltransferase" evidence="2">
    <location>
        <begin position="34"/>
        <end position="128"/>
    </location>
</feature>
<dbReference type="OrthoDB" id="108476at2"/>
<keyword evidence="3" id="KW-0808">Transferase</keyword>
<dbReference type="KEGG" id="ppai:E1956_05780"/>